<protein>
    <submittedName>
        <fullName evidence="2">Peptidase M50</fullName>
    </submittedName>
</protein>
<sequence length="393" mass="45452">MAKLLNTFAPPFKLVGAYFIISICFAIFSLVALLWADFSILTDLKTAAFFHTYFIGFVISIIIGSIYQLTSVVLERPFFSLKGAYQNVFIYLFGLSIFLVGMLVGKSNLIYIGGILLYIGLLYFGMCYFFTFIGAKFKSFSAFCFFVSSILFLLGISVGLLLVMTLFGWFEFDYLMMLRLHLYFVFGFIFFVLLGASSVLLPMFSLAHNVNFGFYYCSASLYIFGFVLIFIYPYESVFIFLAAFLMFILQCYLILKNRVRKALNVWSSNLYFSFLNLILAVVLFKFNLLEEAIFCLLYGFLYPFITAHIYKIMPFLIWYHYISKFVGKIKVPMLEDMVLKYFAYAALILNLFGVLFWMFGLKYIAIIFILISAICVFANMINFLRYIKFGAKL</sequence>
<feature type="transmembrane region" description="Helical" evidence="1">
    <location>
        <begin position="365"/>
        <end position="384"/>
    </location>
</feature>
<evidence type="ECO:0000256" key="1">
    <source>
        <dbReference type="SAM" id="Phobius"/>
    </source>
</evidence>
<reference evidence="2 3" key="1">
    <citation type="submission" date="2015-11" db="EMBL/GenBank/DDBJ databases">
        <authorList>
            <consortium name="Pathogen Informatics"/>
        </authorList>
    </citation>
    <scope>NUCLEOTIDE SEQUENCE [LARGE SCALE GENOMIC DNA]</scope>
    <source>
        <strain evidence="2 3">006A-0059</strain>
    </source>
</reference>
<organism evidence="2 3">
    <name type="scientific">Campylobacter hyointestinalis subsp. hyointestinalis</name>
    <dbReference type="NCBI Taxonomy" id="91352"/>
    <lineage>
        <taxon>Bacteria</taxon>
        <taxon>Pseudomonadati</taxon>
        <taxon>Campylobacterota</taxon>
        <taxon>Epsilonproteobacteria</taxon>
        <taxon>Campylobacterales</taxon>
        <taxon>Campylobacteraceae</taxon>
        <taxon>Campylobacter</taxon>
    </lineage>
</organism>
<feature type="transmembrane region" description="Helical" evidence="1">
    <location>
        <begin position="110"/>
        <end position="131"/>
    </location>
</feature>
<feature type="transmembrane region" description="Helical" evidence="1">
    <location>
        <begin position="12"/>
        <end position="36"/>
    </location>
</feature>
<keyword evidence="1" id="KW-1133">Transmembrane helix</keyword>
<evidence type="ECO:0000313" key="3">
    <source>
        <dbReference type="Proteomes" id="UP000052237"/>
    </source>
</evidence>
<keyword evidence="1" id="KW-0472">Membrane</keyword>
<comment type="caution">
    <text evidence="2">The sequence shown here is derived from an EMBL/GenBank/DDBJ whole genome shotgun (WGS) entry which is preliminary data.</text>
</comment>
<dbReference type="AlphaFoldDB" id="A0A0S4SHT6"/>
<feature type="transmembrane region" description="Helical" evidence="1">
    <location>
        <begin position="341"/>
        <end position="359"/>
    </location>
</feature>
<keyword evidence="1" id="KW-0812">Transmembrane</keyword>
<feature type="transmembrane region" description="Helical" evidence="1">
    <location>
        <begin position="238"/>
        <end position="255"/>
    </location>
</feature>
<feature type="transmembrane region" description="Helical" evidence="1">
    <location>
        <begin position="88"/>
        <end position="104"/>
    </location>
</feature>
<name>A0A0S4SHT6_CAMHY</name>
<keyword evidence="3" id="KW-1185">Reference proteome</keyword>
<feature type="transmembrane region" description="Helical" evidence="1">
    <location>
        <begin position="267"/>
        <end position="288"/>
    </location>
</feature>
<dbReference type="RefSeq" id="WP_059435281.1">
    <property type="nucleotide sequence ID" value="NZ_CP040464.1"/>
</dbReference>
<dbReference type="EMBL" id="FAVB01000003">
    <property type="protein sequence ID" value="CUU85133.1"/>
    <property type="molecule type" value="Genomic_DNA"/>
</dbReference>
<proteinExistence type="predicted"/>
<feature type="transmembrane region" description="Helical" evidence="1">
    <location>
        <begin position="213"/>
        <end position="232"/>
    </location>
</feature>
<feature type="transmembrane region" description="Helical" evidence="1">
    <location>
        <begin position="143"/>
        <end position="170"/>
    </location>
</feature>
<gene>
    <name evidence="2" type="ORF">ERS686654_01597</name>
</gene>
<dbReference type="Proteomes" id="UP000052237">
    <property type="component" value="Unassembled WGS sequence"/>
</dbReference>
<feature type="transmembrane region" description="Helical" evidence="1">
    <location>
        <begin position="182"/>
        <end position="201"/>
    </location>
</feature>
<feature type="transmembrane region" description="Helical" evidence="1">
    <location>
        <begin position="48"/>
        <end position="67"/>
    </location>
</feature>
<evidence type="ECO:0000313" key="2">
    <source>
        <dbReference type="EMBL" id="CUU85133.1"/>
    </source>
</evidence>
<feature type="transmembrane region" description="Helical" evidence="1">
    <location>
        <begin position="300"/>
        <end position="321"/>
    </location>
</feature>
<accession>A0A0S4SHT6</accession>